<keyword evidence="6" id="KW-0067">ATP-binding</keyword>
<dbReference type="EMBL" id="KX893538">
    <property type="protein sequence ID" value="ARJ57895.1"/>
    <property type="molecule type" value="Genomic_DNA"/>
</dbReference>
<dbReference type="InterPro" id="IPR011639">
    <property type="entry name" value="MethylTrfase_TaqI-like_dom"/>
</dbReference>
<keyword evidence="6" id="KW-0547">Nucleotide-binding</keyword>
<dbReference type="InterPro" id="IPR002052">
    <property type="entry name" value="DNA_methylase_N6_adenine_CS"/>
</dbReference>
<dbReference type="GO" id="GO:0004386">
    <property type="term" value="F:helicase activity"/>
    <property type="evidence" value="ECO:0007669"/>
    <property type="project" value="UniProtKB-KW"/>
</dbReference>
<dbReference type="PANTHER" id="PTHR41313">
    <property type="entry name" value="ADENINE-SPECIFIC METHYLTRANSFERASE"/>
    <property type="match status" value="1"/>
</dbReference>
<proteinExistence type="predicted"/>
<dbReference type="InterPro" id="IPR001650">
    <property type="entry name" value="Helicase_C-like"/>
</dbReference>
<keyword evidence="6" id="KW-0347">Helicase</keyword>
<dbReference type="InterPro" id="IPR029063">
    <property type="entry name" value="SAM-dependent_MTases_sf"/>
</dbReference>
<evidence type="ECO:0000259" key="5">
    <source>
        <dbReference type="PROSITE" id="PS51194"/>
    </source>
</evidence>
<dbReference type="SMART" id="SM00487">
    <property type="entry name" value="DEXDc"/>
    <property type="match status" value="1"/>
</dbReference>
<evidence type="ECO:0000256" key="4">
    <source>
        <dbReference type="SAM" id="MobiDB-lite"/>
    </source>
</evidence>
<organism evidence="6">
    <name type="scientific">Pseudomonas fluorescens</name>
    <dbReference type="NCBI Taxonomy" id="294"/>
    <lineage>
        <taxon>Bacteria</taxon>
        <taxon>Pseudomonadati</taxon>
        <taxon>Pseudomonadota</taxon>
        <taxon>Gammaproteobacteria</taxon>
        <taxon>Pseudomonadales</taxon>
        <taxon>Pseudomonadaceae</taxon>
        <taxon>Pseudomonas</taxon>
    </lineage>
</organism>
<dbReference type="Gene3D" id="3.40.50.300">
    <property type="entry name" value="P-loop containing nucleotide triphosphate hydrolases"/>
    <property type="match status" value="2"/>
</dbReference>
<keyword evidence="3" id="KW-0175">Coiled coil</keyword>
<dbReference type="PRINTS" id="PR00507">
    <property type="entry name" value="N12N6MTFRASE"/>
</dbReference>
<dbReference type="InterPro" id="IPR027417">
    <property type="entry name" value="P-loop_NTPase"/>
</dbReference>
<dbReference type="GO" id="GO:0006304">
    <property type="term" value="P:DNA modification"/>
    <property type="evidence" value="ECO:0007669"/>
    <property type="project" value="InterPro"/>
</dbReference>
<evidence type="ECO:0000313" key="6">
    <source>
        <dbReference type="EMBL" id="ARJ57895.1"/>
    </source>
</evidence>
<reference evidence="6" key="1">
    <citation type="submission" date="2016-09" db="EMBL/GenBank/DDBJ databases">
        <title>IS1411 activates the second repA gene of the plasmid pG20 in Pseudomonas fluorescens PC20.</title>
        <authorList>
            <person name="Naanuri E."/>
            <person name="Heinaru E."/>
            <person name="Joesaar M."/>
            <person name="Heinaru A."/>
        </authorList>
    </citation>
    <scope>NUCLEOTIDE SEQUENCE</scope>
    <source>
        <strain evidence="6">PC20</strain>
        <plasmid evidence="6">pG20</plasmid>
    </source>
</reference>
<evidence type="ECO:0000256" key="1">
    <source>
        <dbReference type="ARBA" id="ARBA00022603"/>
    </source>
</evidence>
<keyword evidence="1 6" id="KW-0489">Methyltransferase</keyword>
<keyword evidence="2" id="KW-0808">Transferase</keyword>
<dbReference type="InterPro" id="IPR052933">
    <property type="entry name" value="DNA_Protect_Modify"/>
</dbReference>
<dbReference type="SUPFAM" id="SSF53335">
    <property type="entry name" value="S-adenosyl-L-methionine-dependent methyltransferases"/>
    <property type="match status" value="1"/>
</dbReference>
<evidence type="ECO:0000256" key="2">
    <source>
        <dbReference type="ARBA" id="ARBA00022679"/>
    </source>
</evidence>
<dbReference type="CDD" id="cd02440">
    <property type="entry name" value="AdoMet_MTases"/>
    <property type="match status" value="1"/>
</dbReference>
<evidence type="ECO:0000256" key="3">
    <source>
        <dbReference type="SAM" id="Coils"/>
    </source>
</evidence>
<dbReference type="PROSITE" id="PS00092">
    <property type="entry name" value="N6_MTASE"/>
    <property type="match status" value="1"/>
</dbReference>
<feature type="compositionally biased region" description="Low complexity" evidence="4">
    <location>
        <begin position="92"/>
        <end position="106"/>
    </location>
</feature>
<name>A0A1W6C0H1_PSEFL</name>
<accession>A0A1W6C0H1</accession>
<feature type="coiled-coil region" evidence="3">
    <location>
        <begin position="1055"/>
        <end position="1102"/>
    </location>
</feature>
<dbReference type="InterPro" id="IPR014001">
    <property type="entry name" value="Helicase_ATP-bd"/>
</dbReference>
<feature type="region of interest" description="Disordered" evidence="4">
    <location>
        <begin position="29"/>
        <end position="150"/>
    </location>
</feature>
<dbReference type="PANTHER" id="PTHR41313:SF1">
    <property type="entry name" value="DNA METHYLASE ADENINE-SPECIFIC DOMAIN-CONTAINING PROTEIN"/>
    <property type="match status" value="1"/>
</dbReference>
<dbReference type="GO" id="GO:0009007">
    <property type="term" value="F:site-specific DNA-methyltransferase (adenine-specific) activity"/>
    <property type="evidence" value="ECO:0007669"/>
    <property type="project" value="UniProtKB-EC"/>
</dbReference>
<dbReference type="PROSITE" id="PS51194">
    <property type="entry name" value="HELICASE_CTER"/>
    <property type="match status" value="1"/>
</dbReference>
<dbReference type="Pfam" id="PF07669">
    <property type="entry name" value="Eco57I"/>
    <property type="match status" value="1"/>
</dbReference>
<protein>
    <submittedName>
        <fullName evidence="6">Putative DNA methylase/helicase</fullName>
    </submittedName>
</protein>
<dbReference type="SUPFAM" id="SSF52540">
    <property type="entry name" value="P-loop containing nucleoside triphosphate hydrolases"/>
    <property type="match status" value="2"/>
</dbReference>
<dbReference type="GO" id="GO:0032259">
    <property type="term" value="P:methylation"/>
    <property type="evidence" value="ECO:0007669"/>
    <property type="project" value="UniProtKB-KW"/>
</dbReference>
<sequence>MRRKRPSQDQAQMGFDFAFQETVDAIETLEAGLDIDDEQGEHHDHKSNPTVGHRNPGTEPGDDQGYSSVSVVRPTVVENSGSLGVQQPGAVEATGARGGTRSAGESVGAATLGAGSTAQPASGAEDRPDRARSAGPAGSEHRALTPTDYAISAGDSLGTGGAKSKFRDNVAAIQLLQHLREEKRAAAPEEQAVLVKYVGWGGLPQAFDHRNQSWQREYQELGALLSQDEFEKARRSTQDAHYTSAVVIGGIYEGMQRLGFSGGKVFEPAAGTGNFIGLMPEALRFESQFTAVELDPLTAEIGKHLYPTATYLNRGLQDVVIPSGYFDACVANPPFGSQSLYDPHHRELGGFSIHNYFLAKSLDKLKPGGVMGVVVSRYFLDAANGKAREHIAEQSHFLGAIRLPNSAFKENALTEVTTDIVFFQKALPGEETDKRWVNVGDIRDRETGAPITINQYFLDNPGQMAGRMVISGNMHRDTADLIAEPGRDLATEISVRLEALPRDIYKAQPTPASAEAADEKPEMVLPEYLKVGSYFVTETGLIARRLPDQLAQTDYQLITPKNERAGDRIKGMVEVRDTLRVLMAAEQSQGIESDLDMHRARLNTVYDRFIRRHGHISSQANRLAMCDDPEYPLLNALESNYDRGISVDMARKHEVAVRPPSADKASIFSRRVMTPRQEVRHVDSPKDALVVSMNQVGRVDLERMVRLCGRSEEDIISDLRGLIYFNPGKDRWETADQYLTGNVKAKLRGAIKAAEQDPRFLHNVDALRPVQPADIDPVDISVQLGSTWVPDTVVDKFVVHLLGDVQRRISYQAALGKWIADIGQGDNTTCRVTWGTEAYPANKLIEAVLTNKSIQVKTEVGRDDHDQPIMQVDETQTAAANQKADELRQAFVDWIWEDKDQRVVLARLYNDRFNTNIPSRYNGSHLQLPGASLDITLRPHQKDGIWRGIQDGTALFDHVVGAGKTLVCVGTVMESKRMGLLNKPMLVVPNHLLLQWKDAIYSLYPDANVLVAEKSDFKKENRERLFARIATGDWDAVVVAHSSFKKIGMPQDTLEKLLQEQISDLSNAIIDLKNDRGDRITIKEMEKAKERMKERLEKKADTGAKDQAVTFADLGVDALVVDEAQEFKNLFITTSLSRISGLGNLTGSEKAFDLFVKCRYLQQRYDGRGVFLATGTPLSNTIAELYTVQRYMQYDELKERGIVHFDAWASTFGQVVTGWELDATGVNYRLNSRFSRFQNVPELNTMYRTFADVITRADLQQQAADRGTRFPVPRVKGGRPQNIIVERSEEQAQYMGVQSEVLDDHGKPIHRADGGAIRSWNKGSIIHRMENLPRDPRIDNPLKITNDARKAGLDFRLIDPDSDDFLGSKVNACVDNVHRIWEAWDARQGTQLVFCDLSTPKGKKRPIAAPEASQDDDDDADAISMDEILAGNASFSVYEEIRTKLINRGVPADQVRFIHEANTDLQKSKLFDEMNRGDVRVLLGSTTKMGAGTNVQRRLVALHHVDAPWRPSDLEQRDGRIERQGNLFYEQDPDGFEIEILRYATKQTYDSRMWQTIEYKAAGIEQFRKGDGLQRVIDDVASEAANAAEMKAAATGNPLIFLQVQLAADLKKVEALFSNFKRNQHALDSRITWLEEADKRADRSVARWNGEITKRDAGTGSSFVFKTAAKSYGEDNKEQLLGAILGSMKVAVDRKAEDTFQRAAIIRVGTYRGFEIDVSCHRHKIQFTVTGNDSYEPDNLVYRTDDKFSLPGFISRLDNFLDRFEGWRTDAENSRFGERDELAKAKVEKGKPFQQQSRLENLRDDSRDVMTELKLMQADDNYVSTWTPKSTVLQGNAAPEAKKMRA</sequence>
<feature type="domain" description="Helicase C-terminal" evidence="5">
    <location>
        <begin position="1417"/>
        <end position="1581"/>
    </location>
</feature>
<dbReference type="GO" id="GO:0003676">
    <property type="term" value="F:nucleic acid binding"/>
    <property type="evidence" value="ECO:0007669"/>
    <property type="project" value="InterPro"/>
</dbReference>
<geneLocation type="plasmid" evidence="6">
    <name>pG20</name>
</geneLocation>
<keyword evidence="6" id="KW-0378">Hydrolase</keyword>
<dbReference type="Gene3D" id="3.40.50.150">
    <property type="entry name" value="Vaccinia Virus protein VP39"/>
    <property type="match status" value="1"/>
</dbReference>
<keyword evidence="6" id="KW-0614">Plasmid</keyword>